<evidence type="ECO:0000256" key="12">
    <source>
        <dbReference type="ARBA" id="ARBA00034018"/>
    </source>
</evidence>
<feature type="transmembrane region" description="Helical" evidence="13">
    <location>
        <begin position="150"/>
        <end position="174"/>
    </location>
</feature>
<dbReference type="PROSITE" id="PS50893">
    <property type="entry name" value="ABC_TRANSPORTER_2"/>
    <property type="match status" value="2"/>
</dbReference>
<evidence type="ECO:0000313" key="16">
    <source>
        <dbReference type="EMBL" id="GAV86834.1"/>
    </source>
</evidence>
<evidence type="ECO:0000256" key="3">
    <source>
        <dbReference type="ARBA" id="ARBA00012191"/>
    </source>
</evidence>
<dbReference type="InterPro" id="IPR027417">
    <property type="entry name" value="P-loop_NTPase"/>
</dbReference>
<dbReference type="SMART" id="SM00382">
    <property type="entry name" value="AAA"/>
    <property type="match status" value="2"/>
</dbReference>
<dbReference type="InterPro" id="IPR044726">
    <property type="entry name" value="ABCC_6TM_D2"/>
</dbReference>
<reference evidence="17" key="1">
    <citation type="submission" date="2016-04" db="EMBL/GenBank/DDBJ databases">
        <title>Cephalotus genome sequencing.</title>
        <authorList>
            <person name="Fukushima K."/>
            <person name="Hasebe M."/>
            <person name="Fang X."/>
        </authorList>
    </citation>
    <scope>NUCLEOTIDE SEQUENCE [LARGE SCALE GENOMIC DNA]</scope>
    <source>
        <strain evidence="17">cv. St1</strain>
    </source>
</reference>
<feature type="transmembrane region" description="Helical" evidence="13">
    <location>
        <begin position="1067"/>
        <end position="1088"/>
    </location>
</feature>
<dbReference type="Gene3D" id="1.20.1560.10">
    <property type="entry name" value="ABC transporter type 1, transmembrane domain"/>
    <property type="match status" value="2"/>
</dbReference>
<dbReference type="Proteomes" id="UP000187406">
    <property type="component" value="Unassembled WGS sequence"/>
</dbReference>
<gene>
    <name evidence="16" type="ORF">CFOL_v3_30260</name>
</gene>
<dbReference type="FunFam" id="1.20.1560.10:FF:000002">
    <property type="entry name" value="ABC transporter C family member 5"/>
    <property type="match status" value="1"/>
</dbReference>
<dbReference type="GO" id="GO:0016887">
    <property type="term" value="F:ATP hydrolysis activity"/>
    <property type="evidence" value="ECO:0007669"/>
    <property type="project" value="InterPro"/>
</dbReference>
<evidence type="ECO:0000256" key="2">
    <source>
        <dbReference type="ARBA" id="ARBA00009726"/>
    </source>
</evidence>
<accession>A0A1Q3D330</accession>
<feature type="transmembrane region" description="Helical" evidence="13">
    <location>
        <begin position="1209"/>
        <end position="1232"/>
    </location>
</feature>
<keyword evidence="8" id="KW-0067">ATP-binding</keyword>
<evidence type="ECO:0000256" key="5">
    <source>
        <dbReference type="ARBA" id="ARBA00022692"/>
    </source>
</evidence>
<keyword evidence="17" id="KW-1185">Reference proteome</keyword>
<feature type="transmembrane region" description="Helical" evidence="13">
    <location>
        <begin position="77"/>
        <end position="106"/>
    </location>
</feature>
<feature type="transmembrane region" description="Helical" evidence="13">
    <location>
        <begin position="942"/>
        <end position="968"/>
    </location>
</feature>
<dbReference type="EC" id="7.6.2.2" evidence="3"/>
<dbReference type="STRING" id="3775.A0A1Q3D330"/>
<feature type="domain" description="ABC transporter" evidence="14">
    <location>
        <begin position="1276"/>
        <end position="1508"/>
    </location>
</feature>
<dbReference type="CDD" id="cd03244">
    <property type="entry name" value="ABCC_MRP_domain2"/>
    <property type="match status" value="1"/>
</dbReference>
<feature type="transmembrane region" description="Helical" evidence="13">
    <location>
        <begin position="988"/>
        <end position="1012"/>
    </location>
</feature>
<dbReference type="FunFam" id="3.40.50.300:FF:000169">
    <property type="entry name" value="ABC transporter C family member 3"/>
    <property type="match status" value="1"/>
</dbReference>
<dbReference type="FunFam" id="3.40.50.300:FF:000508">
    <property type="entry name" value="ABC transporter C family member 5"/>
    <property type="match status" value="1"/>
</dbReference>
<dbReference type="FunFam" id="1.20.1560.10:FF:000003">
    <property type="entry name" value="ABC transporter C family member 10"/>
    <property type="match status" value="1"/>
</dbReference>
<comment type="similarity">
    <text evidence="2">Belongs to the ABC transporter superfamily. ABCC family. Conjugate transporter (TC 3.A.1.208) subfamily.</text>
</comment>
<organism evidence="16 17">
    <name type="scientific">Cephalotus follicularis</name>
    <name type="common">Albany pitcher plant</name>
    <dbReference type="NCBI Taxonomy" id="3775"/>
    <lineage>
        <taxon>Eukaryota</taxon>
        <taxon>Viridiplantae</taxon>
        <taxon>Streptophyta</taxon>
        <taxon>Embryophyta</taxon>
        <taxon>Tracheophyta</taxon>
        <taxon>Spermatophyta</taxon>
        <taxon>Magnoliopsida</taxon>
        <taxon>eudicotyledons</taxon>
        <taxon>Gunneridae</taxon>
        <taxon>Pentapetalae</taxon>
        <taxon>rosids</taxon>
        <taxon>fabids</taxon>
        <taxon>Oxalidales</taxon>
        <taxon>Cephalotaceae</taxon>
        <taxon>Cephalotus</taxon>
    </lineage>
</organism>
<dbReference type="PROSITE" id="PS50929">
    <property type="entry name" value="ABC_TM1F"/>
    <property type="match status" value="2"/>
</dbReference>
<keyword evidence="7" id="KW-0547">Nucleotide-binding</keyword>
<feature type="transmembrane region" description="Helical" evidence="13">
    <location>
        <begin position="33"/>
        <end position="56"/>
    </location>
</feature>
<evidence type="ECO:0000256" key="1">
    <source>
        <dbReference type="ARBA" id="ARBA00004141"/>
    </source>
</evidence>
<feature type="transmembrane region" description="Helical" evidence="13">
    <location>
        <begin position="180"/>
        <end position="203"/>
    </location>
</feature>
<feature type="transmembrane region" description="Helical" evidence="13">
    <location>
        <begin position="548"/>
        <end position="570"/>
    </location>
</feature>
<evidence type="ECO:0000313" key="17">
    <source>
        <dbReference type="Proteomes" id="UP000187406"/>
    </source>
</evidence>
<dbReference type="InParanoid" id="A0A1Q3D330"/>
<dbReference type="Pfam" id="PF00005">
    <property type="entry name" value="ABC_tran"/>
    <property type="match status" value="2"/>
</dbReference>
<feature type="domain" description="ABC transporter" evidence="14">
    <location>
        <begin position="637"/>
        <end position="868"/>
    </location>
</feature>
<keyword evidence="4" id="KW-0813">Transport</keyword>
<evidence type="ECO:0000256" key="9">
    <source>
        <dbReference type="ARBA" id="ARBA00022967"/>
    </source>
</evidence>
<evidence type="ECO:0000256" key="10">
    <source>
        <dbReference type="ARBA" id="ARBA00022989"/>
    </source>
</evidence>
<comment type="subcellular location">
    <subcellularLocation>
        <location evidence="1">Membrane</location>
        <topology evidence="1">Multi-pass membrane protein</topology>
    </subcellularLocation>
</comment>
<keyword evidence="6" id="KW-0677">Repeat</keyword>
<dbReference type="CDD" id="cd18579">
    <property type="entry name" value="ABC_6TM_ABCC_D1"/>
    <property type="match status" value="1"/>
</dbReference>
<feature type="domain" description="ABC transmembrane type-1" evidence="15">
    <location>
        <begin position="957"/>
        <end position="1237"/>
    </location>
</feature>
<dbReference type="InterPro" id="IPR017871">
    <property type="entry name" value="ABC_transporter-like_CS"/>
</dbReference>
<evidence type="ECO:0000256" key="4">
    <source>
        <dbReference type="ARBA" id="ARBA00022448"/>
    </source>
</evidence>
<sequence>MTHFDSTKHGMLTLTSYSPSLMFSDTHFLVKPFFLRGLSGSLHSVLLLVLFVSCLCRKVKGGGFNSEGSKERFKSKWVLCYKQTLICCLGVSLFNLVLCLLSYFYWCRNGWSADKLVTLFDSVLKTLVWGAVCVYLHTQSSSSTELKLPFFLRVWWVLYLLVSCYCLVVDLILYKKHLSLPFQYLVSDLVSFFTGLFLCYAGFWGKNEGENTFLEEPLLNGNSSVRNGGIESSKPKGGDTVTPYSNAGILSILTFSWMRSVIAVGNRKTLDLEDVPQLDSSDSVVGVYPIFRNKLESYRCVGNRVTVIKLVKALIFSTWKGILWSGIFVLLNTLALYVGPILIDTFVKYLNGRQAFKNEGYVLVSAFFLAKLVECLSQRHWFFRAQLVGIKAQAVLIAMIYNKGLTLSCLSKQGQTSGEIINFMTVDAERIGEFSWHMHSPWMVILQVVLALLILYKNIGLASVASLVATVIVMLVNYPLGRMEESFQDRLMESKDKRMKATSEVLRNMRILKLQGWEMKFLSKIIDHRTVEAGWLKKYVYTWAMTMFVYWVSPTFVSVVTFGACMLLGIPLESGKILSALATFRILQEPIYNLPETVSMIVQSKVSLDRIASFLSLDDLQLDVIERLPRGSSDTDVEIVDGNFSWDPFSSNPTLKDINLKVLHGMRVAVCGTVGSGKSSLLSCILGEVTKLSGTLRVCGSTAYVAQSPWIQSGKIEENIIFGNQMDRERYEGVLEACSLKKDLEILSFGDQTVIGERGINMSGGQKQRIQIARALYQGIARALYQGSDIYLFDDPFSAVDAHTGSHLFKEVLLGQLSSKTVIYVTHQVEFLPAADLILVMKNGRIVQAGKYDDILNSGTDFMELVGAHNKTLSALDSIEAGSVSETGISKEDRHAGSTDEVIKKEEKKDVQTGKVGDVSGSKGQLVQEEEREKGRVGFSVYWKYITAAYGGALVPFILLAQIFFEILQIGSNYWMAWATPVSEDVKPAVGGITLIIVYVALAIGSSLCILVRATLLATAGYKTATLLFHKLHLAIFRAPMSFFDSTPSGRILNRASTDQSAVDMSIPSQIGIFAFSMIQLLGIIAVMSQVAWQVFIVFIPVIAVSVWYQQYYTPAAQELSRLVGICKAPVIQHFAETISGAATIRSFDQESRFQDTNMKLIDGYCRPKFNIVGAMEWLCFRLDMLSAITFAFSLVFLISIPKGIIDPAIAGLAVTYGLNLNMLQAWVIWILSNLDNKIISVERILQYTCIPSEPPLVIEENRPERSWPSHGEVDIRDLQVRYAPHMPLVLRGLTCTFPGGLKTGIVGRTGSGKSTLIQALFRIVDPAAGQIVIDGINISSIGLHDLRSRLSIIPQDPTMFEGTVRSNLDPLEEYPDEKIWEALDKCQLGDEVRRKEGKLDSAVTENGENWSMGQRQLVCLGRVLLKKSKVLVLDEATASVDTATDNLIQQTLRQHFSDCTVITIAHRITSVIDSDMVLLLSNGLIEEYDTPMRLLDNKSSSFAQLVAEYSARSSSSFDKFSDK</sequence>
<dbReference type="SUPFAM" id="SSF90123">
    <property type="entry name" value="ABC transporter transmembrane region"/>
    <property type="match status" value="2"/>
</dbReference>
<feature type="domain" description="ABC transmembrane type-1" evidence="15">
    <location>
        <begin position="323"/>
        <end position="603"/>
    </location>
</feature>
<proteinExistence type="inferred from homology"/>
<evidence type="ECO:0000256" key="11">
    <source>
        <dbReference type="ARBA" id="ARBA00023136"/>
    </source>
</evidence>
<dbReference type="CDD" id="cd18580">
    <property type="entry name" value="ABC_6TM_ABCC_D2"/>
    <property type="match status" value="1"/>
</dbReference>
<name>A0A1Q3D330_CEPFO</name>
<feature type="transmembrane region" description="Helical" evidence="13">
    <location>
        <begin position="461"/>
        <end position="480"/>
    </location>
</feature>
<evidence type="ECO:0000256" key="13">
    <source>
        <dbReference type="SAM" id="Phobius"/>
    </source>
</evidence>
<evidence type="ECO:0000259" key="15">
    <source>
        <dbReference type="PROSITE" id="PS50929"/>
    </source>
</evidence>
<dbReference type="InterPro" id="IPR050173">
    <property type="entry name" value="ABC_transporter_C-like"/>
</dbReference>
<dbReference type="InterPro" id="IPR036640">
    <property type="entry name" value="ABC1_TM_sf"/>
</dbReference>
<dbReference type="Pfam" id="PF00664">
    <property type="entry name" value="ABC_membrane"/>
    <property type="match status" value="2"/>
</dbReference>
<dbReference type="PANTHER" id="PTHR24223:SF181">
    <property type="entry name" value="ABC TRANSPORTER C FAMILY MEMBER 3"/>
    <property type="match status" value="1"/>
</dbReference>
<dbReference type="FunCoup" id="A0A1Q3D330">
    <property type="interactions" value="26"/>
</dbReference>
<dbReference type="PROSITE" id="PS00211">
    <property type="entry name" value="ABC_TRANSPORTER_1"/>
    <property type="match status" value="1"/>
</dbReference>
<feature type="transmembrane region" description="Helical" evidence="13">
    <location>
        <begin position="322"/>
        <end position="343"/>
    </location>
</feature>
<feature type="transmembrane region" description="Helical" evidence="13">
    <location>
        <begin position="118"/>
        <end position="138"/>
    </location>
</feature>
<dbReference type="Gene3D" id="3.40.50.300">
    <property type="entry name" value="P-loop containing nucleotide triphosphate hydrolases"/>
    <property type="match status" value="2"/>
</dbReference>
<feature type="transmembrane region" description="Helical" evidence="13">
    <location>
        <begin position="1185"/>
        <end position="1202"/>
    </location>
</feature>
<dbReference type="GO" id="GO:0005524">
    <property type="term" value="F:ATP binding"/>
    <property type="evidence" value="ECO:0007669"/>
    <property type="project" value="UniProtKB-KW"/>
</dbReference>
<evidence type="ECO:0000256" key="7">
    <source>
        <dbReference type="ARBA" id="ARBA00022741"/>
    </source>
</evidence>
<dbReference type="EMBL" id="BDDD01004064">
    <property type="protein sequence ID" value="GAV86834.1"/>
    <property type="molecule type" value="Genomic_DNA"/>
</dbReference>
<keyword evidence="5 13" id="KW-0812">Transmembrane</keyword>
<dbReference type="CDD" id="cd03250">
    <property type="entry name" value="ABCC_MRP_domain1"/>
    <property type="match status" value="1"/>
</dbReference>
<keyword evidence="11 13" id="KW-0472">Membrane</keyword>
<dbReference type="InterPro" id="IPR044746">
    <property type="entry name" value="ABCC_6TM_D1"/>
</dbReference>
<evidence type="ECO:0000256" key="8">
    <source>
        <dbReference type="ARBA" id="ARBA00022840"/>
    </source>
</evidence>
<dbReference type="InterPro" id="IPR011527">
    <property type="entry name" value="ABC1_TM_dom"/>
</dbReference>
<keyword evidence="10 13" id="KW-1133">Transmembrane helix</keyword>
<dbReference type="InterPro" id="IPR003439">
    <property type="entry name" value="ABC_transporter-like_ATP-bd"/>
</dbReference>
<dbReference type="PANTHER" id="PTHR24223">
    <property type="entry name" value="ATP-BINDING CASSETTE SUB-FAMILY C"/>
    <property type="match status" value="1"/>
</dbReference>
<protein>
    <recommendedName>
        <fullName evidence="3">ABC-type xenobiotic transporter</fullName>
        <ecNumber evidence="3">7.6.2.2</ecNumber>
    </recommendedName>
</protein>
<dbReference type="GO" id="GO:0008559">
    <property type="term" value="F:ABC-type xenobiotic transporter activity"/>
    <property type="evidence" value="ECO:0007669"/>
    <property type="project" value="UniProtKB-EC"/>
</dbReference>
<comment type="catalytic activity">
    <reaction evidence="12">
        <text>ATP + H2O + xenobioticSide 1 = ADP + phosphate + xenobioticSide 2.</text>
        <dbReference type="EC" id="7.6.2.2"/>
    </reaction>
</comment>
<dbReference type="GO" id="GO:0016020">
    <property type="term" value="C:membrane"/>
    <property type="evidence" value="ECO:0007669"/>
    <property type="project" value="UniProtKB-SubCell"/>
</dbReference>
<evidence type="ECO:0000256" key="6">
    <source>
        <dbReference type="ARBA" id="ARBA00022737"/>
    </source>
</evidence>
<feature type="transmembrane region" description="Helical" evidence="13">
    <location>
        <begin position="1095"/>
        <end position="1113"/>
    </location>
</feature>
<evidence type="ECO:0000259" key="14">
    <source>
        <dbReference type="PROSITE" id="PS50893"/>
    </source>
</evidence>
<dbReference type="SUPFAM" id="SSF52540">
    <property type="entry name" value="P-loop containing nucleoside triphosphate hydrolases"/>
    <property type="match status" value="2"/>
</dbReference>
<keyword evidence="9" id="KW-1278">Translocase</keyword>
<comment type="caution">
    <text evidence="16">The sequence shown here is derived from an EMBL/GenBank/DDBJ whole genome shotgun (WGS) entry which is preliminary data.</text>
</comment>
<dbReference type="OrthoDB" id="6500128at2759"/>
<dbReference type="InterPro" id="IPR003593">
    <property type="entry name" value="AAA+_ATPase"/>
</dbReference>